<proteinExistence type="predicted"/>
<reference evidence="1 2" key="1">
    <citation type="submission" date="2019-03" db="EMBL/GenBank/DDBJ databases">
        <title>Genomic Encyclopedia of Type Strains, Phase IV (KMG-IV): sequencing the most valuable type-strain genomes for metagenomic binning, comparative biology and taxonomic classification.</title>
        <authorList>
            <person name="Goeker M."/>
        </authorList>
    </citation>
    <scope>NUCLEOTIDE SEQUENCE [LARGE SCALE GENOMIC DNA]</scope>
    <source>
        <strain evidence="1 2">DSM 25082</strain>
    </source>
</reference>
<evidence type="ECO:0000313" key="2">
    <source>
        <dbReference type="Proteomes" id="UP000295357"/>
    </source>
</evidence>
<dbReference type="OrthoDB" id="8685853at2"/>
<dbReference type="Proteomes" id="UP000295357">
    <property type="component" value="Unassembled WGS sequence"/>
</dbReference>
<keyword evidence="2" id="KW-1185">Reference proteome</keyword>
<name>A0A4R6NBG2_9BURK</name>
<protein>
    <submittedName>
        <fullName evidence="1">Uncharacterized protein</fullName>
    </submittedName>
</protein>
<dbReference type="AlphaFoldDB" id="A0A4R6NBG2"/>
<organism evidence="1 2">
    <name type="scientific">Roseateles asaccharophilus</name>
    <dbReference type="NCBI Taxonomy" id="582607"/>
    <lineage>
        <taxon>Bacteria</taxon>
        <taxon>Pseudomonadati</taxon>
        <taxon>Pseudomonadota</taxon>
        <taxon>Betaproteobacteria</taxon>
        <taxon>Burkholderiales</taxon>
        <taxon>Sphaerotilaceae</taxon>
        <taxon>Roseateles</taxon>
    </lineage>
</organism>
<accession>A0A4R6NBG2</accession>
<comment type="caution">
    <text evidence="1">The sequence shown here is derived from an EMBL/GenBank/DDBJ whole genome shotgun (WGS) entry which is preliminary data.</text>
</comment>
<gene>
    <name evidence="1" type="ORF">DFR39_101465</name>
</gene>
<dbReference type="RefSeq" id="WP_133601915.1">
    <property type="nucleotide sequence ID" value="NZ_JAUFPJ010000001.1"/>
</dbReference>
<sequence>MADTTLARRQNVLILFQAFAEQALAAGAPPKGLEQAFAAQLQISPSMWSQIKSARPIGDKLARQIEALCARPVGWLDEDHPEAPPSPAEREFMALALAAWRASNGAGRKLLRQELKRVLEDAQ</sequence>
<dbReference type="EMBL" id="SNXE01000001">
    <property type="protein sequence ID" value="TDP12991.1"/>
    <property type="molecule type" value="Genomic_DNA"/>
</dbReference>
<evidence type="ECO:0000313" key="1">
    <source>
        <dbReference type="EMBL" id="TDP12991.1"/>
    </source>
</evidence>